<dbReference type="WBParaSite" id="nRc.2.0.1.t40335-RA">
    <property type="protein sequence ID" value="nRc.2.0.1.t40335-RA"/>
    <property type="gene ID" value="nRc.2.0.1.g40335"/>
</dbReference>
<accession>A0A915KQH6</accession>
<sequence length="67" mass="7763">MTSRTTTFKKMAIMPRIRKATPKASPISTVTILYAIALYRMKNKQANNRRNDETSEIACLQLYKNIR</sequence>
<evidence type="ECO:0000313" key="2">
    <source>
        <dbReference type="WBParaSite" id="nRc.2.0.1.t40335-RA"/>
    </source>
</evidence>
<reference evidence="2" key="1">
    <citation type="submission" date="2022-11" db="UniProtKB">
        <authorList>
            <consortium name="WormBaseParasite"/>
        </authorList>
    </citation>
    <scope>IDENTIFICATION</scope>
</reference>
<name>A0A915KQH6_ROMCU</name>
<keyword evidence="1" id="KW-1185">Reference proteome</keyword>
<proteinExistence type="predicted"/>
<evidence type="ECO:0000313" key="1">
    <source>
        <dbReference type="Proteomes" id="UP000887565"/>
    </source>
</evidence>
<organism evidence="1 2">
    <name type="scientific">Romanomermis culicivorax</name>
    <name type="common">Nematode worm</name>
    <dbReference type="NCBI Taxonomy" id="13658"/>
    <lineage>
        <taxon>Eukaryota</taxon>
        <taxon>Metazoa</taxon>
        <taxon>Ecdysozoa</taxon>
        <taxon>Nematoda</taxon>
        <taxon>Enoplea</taxon>
        <taxon>Dorylaimia</taxon>
        <taxon>Mermithida</taxon>
        <taxon>Mermithoidea</taxon>
        <taxon>Mermithidae</taxon>
        <taxon>Romanomermis</taxon>
    </lineage>
</organism>
<dbReference type="Proteomes" id="UP000887565">
    <property type="component" value="Unplaced"/>
</dbReference>
<dbReference type="AlphaFoldDB" id="A0A915KQH6"/>
<protein>
    <submittedName>
        <fullName evidence="2">Uncharacterized protein</fullName>
    </submittedName>
</protein>